<dbReference type="HOGENOM" id="CLU_1867975_0_0_1"/>
<dbReference type="EnsemblPlants" id="Bo6g086630.1">
    <property type="protein sequence ID" value="Bo6g086630.1"/>
    <property type="gene ID" value="Bo6g086630"/>
</dbReference>
<protein>
    <submittedName>
        <fullName evidence="1">Uncharacterized protein</fullName>
    </submittedName>
</protein>
<organism evidence="1 2">
    <name type="scientific">Brassica oleracea var. oleracea</name>
    <dbReference type="NCBI Taxonomy" id="109376"/>
    <lineage>
        <taxon>Eukaryota</taxon>
        <taxon>Viridiplantae</taxon>
        <taxon>Streptophyta</taxon>
        <taxon>Embryophyta</taxon>
        <taxon>Tracheophyta</taxon>
        <taxon>Spermatophyta</taxon>
        <taxon>Magnoliopsida</taxon>
        <taxon>eudicotyledons</taxon>
        <taxon>Gunneridae</taxon>
        <taxon>Pentapetalae</taxon>
        <taxon>rosids</taxon>
        <taxon>malvids</taxon>
        <taxon>Brassicales</taxon>
        <taxon>Brassicaceae</taxon>
        <taxon>Brassiceae</taxon>
        <taxon>Brassica</taxon>
    </lineage>
</organism>
<reference evidence="1 2" key="1">
    <citation type="journal article" date="2014" name="Genome Biol.">
        <title>Transcriptome and methylome profiling reveals relics of genome dominance in the mesopolyploid Brassica oleracea.</title>
        <authorList>
            <person name="Parkin I.A."/>
            <person name="Koh C."/>
            <person name="Tang H."/>
            <person name="Robinson S.J."/>
            <person name="Kagale S."/>
            <person name="Clarke W.E."/>
            <person name="Town C.D."/>
            <person name="Nixon J."/>
            <person name="Krishnakumar V."/>
            <person name="Bidwell S.L."/>
            <person name="Denoeud F."/>
            <person name="Belcram H."/>
            <person name="Links M.G."/>
            <person name="Just J."/>
            <person name="Clarke C."/>
            <person name="Bender T."/>
            <person name="Huebert T."/>
            <person name="Mason A.S."/>
            <person name="Pires J.C."/>
            <person name="Barker G."/>
            <person name="Moore J."/>
            <person name="Walley P.G."/>
            <person name="Manoli S."/>
            <person name="Batley J."/>
            <person name="Edwards D."/>
            <person name="Nelson M.N."/>
            <person name="Wang X."/>
            <person name="Paterson A.H."/>
            <person name="King G."/>
            <person name="Bancroft I."/>
            <person name="Chalhoub B."/>
            <person name="Sharpe A.G."/>
        </authorList>
    </citation>
    <scope>NUCLEOTIDE SEQUENCE</scope>
    <source>
        <strain evidence="1 2">cv. TO1000</strain>
    </source>
</reference>
<dbReference type="Proteomes" id="UP000032141">
    <property type="component" value="Chromosome C6"/>
</dbReference>
<name>A0A0D3CWK0_BRAOL</name>
<dbReference type="Gramene" id="Bo6g086630.1">
    <property type="protein sequence ID" value="Bo6g086630.1"/>
    <property type="gene ID" value="Bo6g086630"/>
</dbReference>
<proteinExistence type="predicted"/>
<keyword evidence="2" id="KW-1185">Reference proteome</keyword>
<dbReference type="AlphaFoldDB" id="A0A0D3CWK0"/>
<reference evidence="1" key="2">
    <citation type="submission" date="2015-03" db="UniProtKB">
        <authorList>
            <consortium name="EnsemblPlants"/>
        </authorList>
    </citation>
    <scope>IDENTIFICATION</scope>
</reference>
<evidence type="ECO:0000313" key="2">
    <source>
        <dbReference type="Proteomes" id="UP000032141"/>
    </source>
</evidence>
<evidence type="ECO:0000313" key="1">
    <source>
        <dbReference type="EnsemblPlants" id="Bo6g086630.1"/>
    </source>
</evidence>
<sequence length="137" mass="14282">MVGNTIGVALRPPLSQVLRPLLRCARVKRGEGKPRLRVKQIKLGSLSLSLSLSNPLSRKANRNRLGGSAIVVSLGGSASTISMVVLLNGDGTLATLALLKSKGVFLVMEPSLGGDEAFVLSRRFGVSVATELSSTAT</sequence>
<accession>A0A0D3CWK0</accession>